<feature type="domain" description="HTH merR-type" evidence="1">
    <location>
        <begin position="21"/>
        <end position="84"/>
    </location>
</feature>
<dbReference type="AlphaFoldDB" id="A0A7Y9JDL0"/>
<dbReference type="GO" id="GO:0006355">
    <property type="term" value="P:regulation of DNA-templated transcription"/>
    <property type="evidence" value="ECO:0007669"/>
    <property type="project" value="InterPro"/>
</dbReference>
<dbReference type="InterPro" id="IPR036724">
    <property type="entry name" value="Cobalamin-bd_sf"/>
</dbReference>
<dbReference type="GO" id="GO:0046872">
    <property type="term" value="F:metal ion binding"/>
    <property type="evidence" value="ECO:0007669"/>
    <property type="project" value="InterPro"/>
</dbReference>
<comment type="caution">
    <text evidence="2">The sequence shown here is derived from an EMBL/GenBank/DDBJ whole genome shotgun (WGS) entry which is preliminary data.</text>
</comment>
<organism evidence="2 3">
    <name type="scientific">Actinomadura luteofluorescens</name>
    <dbReference type="NCBI Taxonomy" id="46163"/>
    <lineage>
        <taxon>Bacteria</taxon>
        <taxon>Bacillati</taxon>
        <taxon>Actinomycetota</taxon>
        <taxon>Actinomycetes</taxon>
        <taxon>Streptosporangiales</taxon>
        <taxon>Thermomonosporaceae</taxon>
        <taxon>Actinomadura</taxon>
    </lineage>
</organism>
<dbReference type="Gene3D" id="3.40.50.280">
    <property type="entry name" value="Cobalamin-binding domain"/>
    <property type="match status" value="1"/>
</dbReference>
<evidence type="ECO:0000313" key="3">
    <source>
        <dbReference type="Proteomes" id="UP000529783"/>
    </source>
</evidence>
<dbReference type="InterPro" id="IPR009061">
    <property type="entry name" value="DNA-bd_dom_put_sf"/>
</dbReference>
<dbReference type="SUPFAM" id="SSF52242">
    <property type="entry name" value="Cobalamin (vitamin B12)-binding domain"/>
    <property type="match status" value="1"/>
</dbReference>
<accession>A0A7Y9JDL0</accession>
<gene>
    <name evidence="2" type="ORF">BJY14_000586</name>
</gene>
<dbReference type="InterPro" id="IPR036594">
    <property type="entry name" value="Meth_synthase_dom"/>
</dbReference>
<dbReference type="GO" id="GO:0031419">
    <property type="term" value="F:cobalamin binding"/>
    <property type="evidence" value="ECO:0007669"/>
    <property type="project" value="InterPro"/>
</dbReference>
<dbReference type="GO" id="GO:0003677">
    <property type="term" value="F:DNA binding"/>
    <property type="evidence" value="ECO:0007669"/>
    <property type="project" value="UniProtKB-KW"/>
</dbReference>
<dbReference type="PROSITE" id="PS50937">
    <property type="entry name" value="HTH_MERR_2"/>
    <property type="match status" value="1"/>
</dbReference>
<dbReference type="EMBL" id="JACCBA010000001">
    <property type="protein sequence ID" value="NYD44603.1"/>
    <property type="molecule type" value="Genomic_DNA"/>
</dbReference>
<dbReference type="Proteomes" id="UP000529783">
    <property type="component" value="Unassembled WGS sequence"/>
</dbReference>
<proteinExistence type="predicted"/>
<reference evidence="2 3" key="1">
    <citation type="submission" date="2020-07" db="EMBL/GenBank/DDBJ databases">
        <title>Sequencing the genomes of 1000 actinobacteria strains.</title>
        <authorList>
            <person name="Klenk H.-P."/>
        </authorList>
    </citation>
    <scope>NUCLEOTIDE SEQUENCE [LARGE SCALE GENOMIC DNA]</scope>
    <source>
        <strain evidence="2 3">DSM 40398</strain>
    </source>
</reference>
<dbReference type="InterPro" id="IPR000551">
    <property type="entry name" value="MerR-type_HTH_dom"/>
</dbReference>
<dbReference type="SUPFAM" id="SSF46955">
    <property type="entry name" value="Putative DNA-binding domain"/>
    <property type="match status" value="1"/>
</dbReference>
<keyword evidence="2" id="KW-0238">DNA-binding</keyword>
<evidence type="ECO:0000313" key="2">
    <source>
        <dbReference type="EMBL" id="NYD44603.1"/>
    </source>
</evidence>
<dbReference type="RefSeq" id="WP_179842162.1">
    <property type="nucleotide sequence ID" value="NZ_JACCBA010000001.1"/>
</dbReference>
<name>A0A7Y9JDL0_9ACTN</name>
<dbReference type="Gene3D" id="1.10.1660.10">
    <property type="match status" value="1"/>
</dbReference>
<dbReference type="Pfam" id="PF13411">
    <property type="entry name" value="MerR_1"/>
    <property type="match status" value="1"/>
</dbReference>
<dbReference type="Gene3D" id="1.10.1240.10">
    <property type="entry name" value="Methionine synthase domain"/>
    <property type="match status" value="1"/>
</dbReference>
<protein>
    <submittedName>
        <fullName evidence="2">DNA-binding transcriptional MerR regulator</fullName>
    </submittedName>
</protein>
<evidence type="ECO:0000259" key="1">
    <source>
        <dbReference type="PROSITE" id="PS50937"/>
    </source>
</evidence>
<sequence length="321" mass="33245">MDDLTGGEPGPDMSGLGVAAVARRLGVAPSTLRTWDHHYGVGPTGGGSERQHRYTPADVARLETMQQMISAGAPPAEAAEAVLRTPHGQEQEPRSHDAAAAHGALDISAIEHAASLASRIRNLADATMALDELVMTGILESALRQEGVTATWEQVIAPVLVDLGSRHSTTGEYIEVEHLLSAVVSRCLLAVTSPQAQFSAGRLRSPVVLACAPDEEHTLPLLVLAAALAETGAARLMLGARVPASALAAAVRRSGARAAFVWSQTSETGDPSWLTDLATTNPALQVVVGGPGWARDRLPPGVPFASSVSMALGTLLAAASH</sequence>
<keyword evidence="3" id="KW-1185">Reference proteome</keyword>